<evidence type="ECO:0000313" key="4">
    <source>
        <dbReference type="Proteomes" id="UP000800235"/>
    </source>
</evidence>
<name>A0A9P4TS85_9PEZI</name>
<feature type="compositionally biased region" description="Basic and acidic residues" evidence="1">
    <location>
        <begin position="106"/>
        <end position="124"/>
    </location>
</feature>
<reference evidence="3" key="1">
    <citation type="journal article" date="2020" name="Stud. Mycol.">
        <title>101 Dothideomycetes genomes: a test case for predicting lifestyles and emergence of pathogens.</title>
        <authorList>
            <person name="Haridas S."/>
            <person name="Albert R."/>
            <person name="Binder M."/>
            <person name="Bloem J."/>
            <person name="Labutti K."/>
            <person name="Salamov A."/>
            <person name="Andreopoulos B."/>
            <person name="Baker S."/>
            <person name="Barry K."/>
            <person name="Bills G."/>
            <person name="Bluhm B."/>
            <person name="Cannon C."/>
            <person name="Castanera R."/>
            <person name="Culley D."/>
            <person name="Daum C."/>
            <person name="Ezra D."/>
            <person name="Gonzalez J."/>
            <person name="Henrissat B."/>
            <person name="Kuo A."/>
            <person name="Liang C."/>
            <person name="Lipzen A."/>
            <person name="Lutzoni F."/>
            <person name="Magnuson J."/>
            <person name="Mondo S."/>
            <person name="Nolan M."/>
            <person name="Ohm R."/>
            <person name="Pangilinan J."/>
            <person name="Park H.-J."/>
            <person name="Ramirez L."/>
            <person name="Alfaro M."/>
            <person name="Sun H."/>
            <person name="Tritt A."/>
            <person name="Yoshinaga Y."/>
            <person name="Zwiers L.-H."/>
            <person name="Turgeon B."/>
            <person name="Goodwin S."/>
            <person name="Spatafora J."/>
            <person name="Crous P."/>
            <person name="Grigoriev I."/>
        </authorList>
    </citation>
    <scope>NUCLEOTIDE SEQUENCE</scope>
    <source>
        <strain evidence="3">CBS 130266</strain>
    </source>
</reference>
<comment type="caution">
    <text evidence="3">The sequence shown here is derived from an EMBL/GenBank/DDBJ whole genome shotgun (WGS) entry which is preliminary data.</text>
</comment>
<evidence type="ECO:0000256" key="2">
    <source>
        <dbReference type="SAM" id="Phobius"/>
    </source>
</evidence>
<feature type="compositionally biased region" description="Basic residues" evidence="1">
    <location>
        <begin position="152"/>
        <end position="162"/>
    </location>
</feature>
<protein>
    <submittedName>
        <fullName evidence="3">Uncharacterized protein</fullName>
    </submittedName>
</protein>
<keyword evidence="4" id="KW-1185">Reference proteome</keyword>
<feature type="region of interest" description="Disordered" evidence="1">
    <location>
        <begin position="85"/>
        <end position="176"/>
    </location>
</feature>
<proteinExistence type="predicted"/>
<evidence type="ECO:0000313" key="3">
    <source>
        <dbReference type="EMBL" id="KAF2416130.1"/>
    </source>
</evidence>
<organism evidence="3 4">
    <name type="scientific">Tothia fuscella</name>
    <dbReference type="NCBI Taxonomy" id="1048955"/>
    <lineage>
        <taxon>Eukaryota</taxon>
        <taxon>Fungi</taxon>
        <taxon>Dikarya</taxon>
        <taxon>Ascomycota</taxon>
        <taxon>Pezizomycotina</taxon>
        <taxon>Dothideomycetes</taxon>
        <taxon>Pleosporomycetidae</taxon>
        <taxon>Venturiales</taxon>
        <taxon>Cylindrosympodiaceae</taxon>
        <taxon>Tothia</taxon>
    </lineage>
</organism>
<dbReference type="EMBL" id="MU007169">
    <property type="protein sequence ID" value="KAF2416130.1"/>
    <property type="molecule type" value="Genomic_DNA"/>
</dbReference>
<dbReference type="AlphaFoldDB" id="A0A9P4TS85"/>
<keyword evidence="2" id="KW-0472">Membrane</keyword>
<gene>
    <name evidence="3" type="ORF">EJ08DRAFT_119186</name>
</gene>
<sequence length="266" mass="30349">MIDFTPRSVRLESEVIPEGVVAFGTTSIRRPAISPQSPYFVTDFLLSLISIILCFSVCASIIISQTSYTMCFSLFSRPPKRRYSTLYSSSSDEDLPLPPRRKRVRHAPETPHSRYETLKGDGVKRSPPRMVKTSQAQKIQREKVERDVPRRPVTRNSHKRSSQRPAPGRQAERTINRQGAAPPITFAPIYSQNIVPPIDINYHSRYNICNTAPRQSYHRDGYAVRAATNQALRGSVYEAPAPPMRNLRRQPAYGALRYHEVPWQWA</sequence>
<feature type="transmembrane region" description="Helical" evidence="2">
    <location>
        <begin position="44"/>
        <end position="75"/>
    </location>
</feature>
<accession>A0A9P4TS85</accession>
<keyword evidence="2" id="KW-0812">Transmembrane</keyword>
<evidence type="ECO:0000256" key="1">
    <source>
        <dbReference type="SAM" id="MobiDB-lite"/>
    </source>
</evidence>
<dbReference type="Proteomes" id="UP000800235">
    <property type="component" value="Unassembled WGS sequence"/>
</dbReference>
<keyword evidence="2" id="KW-1133">Transmembrane helix</keyword>
<feature type="compositionally biased region" description="Basic and acidic residues" evidence="1">
    <location>
        <begin position="139"/>
        <end position="150"/>
    </location>
</feature>